<accession>A0A2P2P447</accession>
<evidence type="ECO:0000313" key="1">
    <source>
        <dbReference type="EMBL" id="MBX49423.1"/>
    </source>
</evidence>
<reference evidence="1" key="1">
    <citation type="submission" date="2018-02" db="EMBL/GenBank/DDBJ databases">
        <title>Rhizophora mucronata_Transcriptome.</title>
        <authorList>
            <person name="Meera S.P."/>
            <person name="Sreeshan A."/>
            <person name="Augustine A."/>
        </authorList>
    </citation>
    <scope>NUCLEOTIDE SEQUENCE</scope>
    <source>
        <tissue evidence="1">Leaf</tissue>
    </source>
</reference>
<sequence>MWPKSSMFPMRAIRHRYDNYALENSQT</sequence>
<dbReference type="AlphaFoldDB" id="A0A2P2P447"/>
<organism evidence="1">
    <name type="scientific">Rhizophora mucronata</name>
    <name type="common">Asiatic mangrove</name>
    <dbReference type="NCBI Taxonomy" id="61149"/>
    <lineage>
        <taxon>Eukaryota</taxon>
        <taxon>Viridiplantae</taxon>
        <taxon>Streptophyta</taxon>
        <taxon>Embryophyta</taxon>
        <taxon>Tracheophyta</taxon>
        <taxon>Spermatophyta</taxon>
        <taxon>Magnoliopsida</taxon>
        <taxon>eudicotyledons</taxon>
        <taxon>Gunneridae</taxon>
        <taxon>Pentapetalae</taxon>
        <taxon>rosids</taxon>
        <taxon>fabids</taxon>
        <taxon>Malpighiales</taxon>
        <taxon>Rhizophoraceae</taxon>
        <taxon>Rhizophora</taxon>
    </lineage>
</organism>
<protein>
    <submittedName>
        <fullName evidence="1">Uncharacterized protein</fullName>
    </submittedName>
</protein>
<proteinExistence type="predicted"/>
<dbReference type="EMBL" id="GGEC01068939">
    <property type="protein sequence ID" value="MBX49423.1"/>
    <property type="molecule type" value="Transcribed_RNA"/>
</dbReference>
<name>A0A2P2P447_RHIMU</name>